<dbReference type="InterPro" id="IPR015424">
    <property type="entry name" value="PyrdxlP-dep_Trfase"/>
</dbReference>
<dbReference type="PANTHER" id="PTHR42699:SF1">
    <property type="entry name" value="CYSTATHIONINE GAMMA-SYNTHASE-RELATED"/>
    <property type="match status" value="1"/>
</dbReference>
<evidence type="ECO:0000256" key="2">
    <source>
        <dbReference type="ARBA" id="ARBA00022898"/>
    </source>
</evidence>
<evidence type="ECO:0000256" key="3">
    <source>
        <dbReference type="RuleBase" id="RU362118"/>
    </source>
</evidence>
<dbReference type="EMBL" id="JAADJG010000008">
    <property type="protein sequence ID" value="KAF4457898.1"/>
    <property type="molecule type" value="Genomic_DNA"/>
</dbReference>
<gene>
    <name evidence="4" type="ORF">F53441_251</name>
</gene>
<dbReference type="SUPFAM" id="SSF53383">
    <property type="entry name" value="PLP-dependent transferases"/>
    <property type="match status" value="1"/>
</dbReference>
<comment type="cofactor">
    <cofactor evidence="1 3">
        <name>pyridoxal 5'-phosphate</name>
        <dbReference type="ChEBI" id="CHEBI:597326"/>
    </cofactor>
</comment>
<proteinExistence type="inferred from homology"/>
<dbReference type="PANTHER" id="PTHR42699">
    <property type="match status" value="1"/>
</dbReference>
<dbReference type="Proteomes" id="UP000605986">
    <property type="component" value="Unassembled WGS sequence"/>
</dbReference>
<dbReference type="Gene3D" id="3.40.640.10">
    <property type="entry name" value="Type I PLP-dependent aspartate aminotransferase-like (Major domain)"/>
    <property type="match status" value="1"/>
</dbReference>
<keyword evidence="2 3" id="KW-0663">Pyridoxal phosphate</keyword>
<dbReference type="OrthoDB" id="10047078at2759"/>
<dbReference type="AlphaFoldDB" id="A0A8H4KY05"/>
<dbReference type="GO" id="GO:0003962">
    <property type="term" value="F:cystathionine gamma-synthase activity"/>
    <property type="evidence" value="ECO:0007669"/>
    <property type="project" value="TreeGrafter"/>
</dbReference>
<dbReference type="InterPro" id="IPR000277">
    <property type="entry name" value="Cys/Met-Metab_PyrdxlP-dep_enz"/>
</dbReference>
<dbReference type="GO" id="GO:0019346">
    <property type="term" value="P:transsulfuration"/>
    <property type="evidence" value="ECO:0007669"/>
    <property type="project" value="InterPro"/>
</dbReference>
<protein>
    <submittedName>
        <fullName evidence="4">Putative cystathionine gamma-synthase</fullName>
    </submittedName>
</protein>
<comment type="similarity">
    <text evidence="3">Belongs to the trans-sulfuration enzymes family.</text>
</comment>
<sequence length="475" mass="53915">MDHSDYPKSLTALPLGKANVFPEDAPHAVSSSLPTWESVVALAEKEEVYLETVEYSYPSLMKHAMGFWMDTGAGITTRHAQYCLQKFDCLSSESSVEKFRTTAEVEVSNYPVTEKWLEETPKTLRILQSRITQLATSERNHLKPVKPEDVLLFPTGMNAIFIASEALADVYPPRAVVAYGWIYPETINVLRRSPWKKLISFKWGSEAELDELEEILEARQEQISTIFCELPSNIKLASPNLERIRYMADKYNFIVVCDETAGNFVNIDLLPYVDIILTSLTKMFSGTSNVTGGSMILNPNSCHYESIRYNFKAQYKNVCCFPMDMAVLERNSVNMVERVQKANANALIVIDLFDGHPSVAQVNHPSRGPTFECYERHRRKNGGYGNVFSVVFRNPESAKVFYDNLDVFKGSSFGTDFTLAIPFVQLAVYWMQEKCEKYGVPRHIIRISVGLEDPDDICCKMKEALREVEIFETSP</sequence>
<keyword evidence="5" id="KW-1185">Reference proteome</keyword>
<dbReference type="InterPro" id="IPR051750">
    <property type="entry name" value="Trans-sulfuration_enzymes"/>
</dbReference>
<dbReference type="Pfam" id="PF01053">
    <property type="entry name" value="Cys_Met_Meta_PP"/>
    <property type="match status" value="1"/>
</dbReference>
<dbReference type="GO" id="GO:0030170">
    <property type="term" value="F:pyridoxal phosphate binding"/>
    <property type="evidence" value="ECO:0007669"/>
    <property type="project" value="InterPro"/>
</dbReference>
<dbReference type="Gene3D" id="3.90.1150.10">
    <property type="entry name" value="Aspartate Aminotransferase, domain 1"/>
    <property type="match status" value="1"/>
</dbReference>
<dbReference type="InterPro" id="IPR015422">
    <property type="entry name" value="PyrdxlP-dep_Trfase_small"/>
</dbReference>
<organism evidence="4 5">
    <name type="scientific">Fusarium austroafricanum</name>
    <dbReference type="NCBI Taxonomy" id="2364996"/>
    <lineage>
        <taxon>Eukaryota</taxon>
        <taxon>Fungi</taxon>
        <taxon>Dikarya</taxon>
        <taxon>Ascomycota</taxon>
        <taxon>Pezizomycotina</taxon>
        <taxon>Sordariomycetes</taxon>
        <taxon>Hypocreomycetidae</taxon>
        <taxon>Hypocreales</taxon>
        <taxon>Nectriaceae</taxon>
        <taxon>Fusarium</taxon>
        <taxon>Fusarium concolor species complex</taxon>
    </lineage>
</organism>
<name>A0A8H4KY05_9HYPO</name>
<dbReference type="InterPro" id="IPR015421">
    <property type="entry name" value="PyrdxlP-dep_Trfase_major"/>
</dbReference>
<reference evidence="4" key="1">
    <citation type="submission" date="2020-01" db="EMBL/GenBank/DDBJ databases">
        <title>Identification and distribution of gene clusters putatively required for synthesis of sphingolipid metabolism inhibitors in phylogenetically diverse species of the filamentous fungus Fusarium.</title>
        <authorList>
            <person name="Kim H.-S."/>
            <person name="Busman M."/>
            <person name="Brown D.W."/>
            <person name="Divon H."/>
            <person name="Uhlig S."/>
            <person name="Proctor R.H."/>
        </authorList>
    </citation>
    <scope>NUCLEOTIDE SEQUENCE</scope>
    <source>
        <strain evidence="4">NRRL 53441</strain>
    </source>
</reference>
<evidence type="ECO:0000313" key="5">
    <source>
        <dbReference type="Proteomes" id="UP000605986"/>
    </source>
</evidence>
<accession>A0A8H4KY05</accession>
<comment type="caution">
    <text evidence="4">The sequence shown here is derived from an EMBL/GenBank/DDBJ whole genome shotgun (WGS) entry which is preliminary data.</text>
</comment>
<evidence type="ECO:0000256" key="1">
    <source>
        <dbReference type="ARBA" id="ARBA00001933"/>
    </source>
</evidence>
<evidence type="ECO:0000313" key="4">
    <source>
        <dbReference type="EMBL" id="KAF4457898.1"/>
    </source>
</evidence>